<keyword evidence="1" id="KW-0418">Kinase</keyword>
<dbReference type="PANTHER" id="PTHR35526:SF3">
    <property type="entry name" value="ANTI-SIGMA-F FACTOR RSBW"/>
    <property type="match status" value="1"/>
</dbReference>
<dbReference type="GO" id="GO:0004674">
    <property type="term" value="F:protein serine/threonine kinase activity"/>
    <property type="evidence" value="ECO:0007669"/>
    <property type="project" value="UniProtKB-KW"/>
</dbReference>
<protein>
    <submittedName>
        <fullName evidence="4">ATP-binding protein</fullName>
    </submittedName>
    <submittedName>
        <fullName evidence="3">Anti-sigma regulatory factor (Ser/Thr protein kinase)</fullName>
    </submittedName>
</protein>
<keyword evidence="4" id="KW-0547">Nucleotide-binding</keyword>
<dbReference type="Gene3D" id="3.30.565.10">
    <property type="entry name" value="Histidine kinase-like ATPase, C-terminal domain"/>
    <property type="match status" value="1"/>
</dbReference>
<evidence type="ECO:0000313" key="3">
    <source>
        <dbReference type="EMBL" id="MBM7815093.1"/>
    </source>
</evidence>
<evidence type="ECO:0000313" key="4">
    <source>
        <dbReference type="EMBL" id="QTR06507.1"/>
    </source>
</evidence>
<keyword evidence="1" id="KW-0723">Serine/threonine-protein kinase</keyword>
<dbReference type="SUPFAM" id="SSF55874">
    <property type="entry name" value="ATPase domain of HSP90 chaperone/DNA topoisomerase II/histidine kinase"/>
    <property type="match status" value="1"/>
</dbReference>
<evidence type="ECO:0000256" key="1">
    <source>
        <dbReference type="ARBA" id="ARBA00022527"/>
    </source>
</evidence>
<dbReference type="GO" id="GO:0005524">
    <property type="term" value="F:ATP binding"/>
    <property type="evidence" value="ECO:0007669"/>
    <property type="project" value="UniProtKB-KW"/>
</dbReference>
<keyword evidence="4" id="KW-0067">ATP-binding</keyword>
<reference evidence="4" key="2">
    <citation type="submission" date="2021-04" db="EMBL/GenBank/DDBJ databases">
        <title>Saccharothrix algeriensis WGS.</title>
        <authorList>
            <person name="Stuskova K."/>
            <person name="Hakalova E."/>
            <person name="Tebbal A.B."/>
            <person name="Eichmeier A."/>
        </authorList>
    </citation>
    <scope>NUCLEOTIDE SEQUENCE</scope>
    <source>
        <strain evidence="4">NRRL B-24137</strain>
    </source>
</reference>
<dbReference type="AlphaFoldDB" id="A0A8T8I6X0"/>
<keyword evidence="1" id="KW-0808">Transferase</keyword>
<reference evidence="3 6" key="1">
    <citation type="submission" date="2021-01" db="EMBL/GenBank/DDBJ databases">
        <title>Sequencing the genomes of 1000 actinobacteria strains.</title>
        <authorList>
            <person name="Klenk H.-P."/>
        </authorList>
    </citation>
    <scope>NUCLEOTIDE SEQUENCE [LARGE SCALE GENOMIC DNA]</scope>
    <source>
        <strain evidence="3 6">DSM 44581</strain>
    </source>
</reference>
<dbReference type="Proteomes" id="UP001195724">
    <property type="component" value="Unassembled WGS sequence"/>
</dbReference>
<evidence type="ECO:0000313" key="6">
    <source>
        <dbReference type="Proteomes" id="UP001195724"/>
    </source>
</evidence>
<name>A0A8T8I6X0_9PSEU</name>
<dbReference type="EMBL" id="JAFBCL010000001">
    <property type="protein sequence ID" value="MBM7815093.1"/>
    <property type="molecule type" value="Genomic_DNA"/>
</dbReference>
<evidence type="ECO:0000259" key="2">
    <source>
        <dbReference type="Pfam" id="PF13581"/>
    </source>
</evidence>
<dbReference type="CDD" id="cd16936">
    <property type="entry name" value="HATPase_RsbW-like"/>
    <property type="match status" value="1"/>
</dbReference>
<dbReference type="PANTHER" id="PTHR35526">
    <property type="entry name" value="ANTI-SIGMA-F FACTOR RSBW-RELATED"/>
    <property type="match status" value="1"/>
</dbReference>
<dbReference type="InterPro" id="IPR003594">
    <property type="entry name" value="HATPase_dom"/>
</dbReference>
<accession>A0A8T8I6X0</accession>
<sequence>MDTDDRRAEPEPLTLPLAEGVPSLGSVRRWAGDALADLGEDDLDDCMLVVTELVSNAYDHGSAPRRVRLLRPAGPCSVRIEVDDASPEQPVLGRSRLGVNRGRGMIIVDRLSRRWGVDRCPDGKTVWAQLACTPPDHARQPA</sequence>
<keyword evidence="6" id="KW-1185">Reference proteome</keyword>
<organism evidence="4 5">
    <name type="scientific">Saccharothrix algeriensis</name>
    <dbReference type="NCBI Taxonomy" id="173560"/>
    <lineage>
        <taxon>Bacteria</taxon>
        <taxon>Bacillati</taxon>
        <taxon>Actinomycetota</taxon>
        <taxon>Actinomycetes</taxon>
        <taxon>Pseudonocardiales</taxon>
        <taxon>Pseudonocardiaceae</taxon>
        <taxon>Saccharothrix</taxon>
    </lineage>
</organism>
<dbReference type="InterPro" id="IPR050267">
    <property type="entry name" value="Anti-sigma-factor_SerPK"/>
</dbReference>
<dbReference type="EMBL" id="CP072788">
    <property type="protein sequence ID" value="QTR06507.1"/>
    <property type="molecule type" value="Genomic_DNA"/>
</dbReference>
<dbReference type="InterPro" id="IPR036890">
    <property type="entry name" value="HATPase_C_sf"/>
</dbReference>
<dbReference type="Pfam" id="PF13581">
    <property type="entry name" value="HATPase_c_2"/>
    <property type="match status" value="1"/>
</dbReference>
<feature type="domain" description="Histidine kinase/HSP90-like ATPase" evidence="2">
    <location>
        <begin position="24"/>
        <end position="129"/>
    </location>
</feature>
<dbReference type="Proteomes" id="UP000671828">
    <property type="component" value="Chromosome"/>
</dbReference>
<evidence type="ECO:0000313" key="5">
    <source>
        <dbReference type="Proteomes" id="UP000671828"/>
    </source>
</evidence>
<proteinExistence type="predicted"/>
<gene>
    <name evidence="4" type="ORF">J7S33_31235</name>
    <name evidence="3" type="ORF">JOE68_005958</name>
</gene>